<keyword evidence="2" id="KW-1185">Reference proteome</keyword>
<protein>
    <recommendedName>
        <fullName evidence="3">DUF4371 domain-containing protein</fullName>
    </recommendedName>
</protein>
<dbReference type="AlphaFoldDB" id="A0A814QG36"/>
<dbReference type="OrthoDB" id="8962491at2759"/>
<name>A0A814QG36_9BILA</name>
<dbReference type="Proteomes" id="UP000663879">
    <property type="component" value="Unassembled WGS sequence"/>
</dbReference>
<feature type="non-terminal residue" evidence="1">
    <location>
        <position position="1"/>
    </location>
</feature>
<evidence type="ECO:0008006" key="3">
    <source>
        <dbReference type="Google" id="ProtNLM"/>
    </source>
</evidence>
<dbReference type="SUPFAM" id="SSF53098">
    <property type="entry name" value="Ribonuclease H-like"/>
    <property type="match status" value="1"/>
</dbReference>
<comment type="caution">
    <text evidence="1">The sequence shown here is derived from an EMBL/GenBank/DDBJ whole genome shotgun (WGS) entry which is preliminary data.</text>
</comment>
<dbReference type="InterPro" id="IPR012337">
    <property type="entry name" value="RNaseH-like_sf"/>
</dbReference>
<dbReference type="PANTHER" id="PTHR45749">
    <property type="match status" value="1"/>
</dbReference>
<accession>A0A814QG36</accession>
<gene>
    <name evidence="1" type="ORF">OXX778_LOCUS21946</name>
</gene>
<dbReference type="EMBL" id="CAJNOC010008652">
    <property type="protein sequence ID" value="CAF1118598.1"/>
    <property type="molecule type" value="Genomic_DNA"/>
</dbReference>
<dbReference type="PANTHER" id="PTHR45749:SF37">
    <property type="entry name" value="OS05G0311600 PROTEIN"/>
    <property type="match status" value="1"/>
</dbReference>
<organism evidence="1 2">
    <name type="scientific">Brachionus calyciflorus</name>
    <dbReference type="NCBI Taxonomy" id="104777"/>
    <lineage>
        <taxon>Eukaryota</taxon>
        <taxon>Metazoa</taxon>
        <taxon>Spiralia</taxon>
        <taxon>Gnathifera</taxon>
        <taxon>Rotifera</taxon>
        <taxon>Eurotatoria</taxon>
        <taxon>Monogononta</taxon>
        <taxon>Pseudotrocha</taxon>
        <taxon>Ploima</taxon>
        <taxon>Brachionidae</taxon>
        <taxon>Brachionus</taxon>
    </lineage>
</organism>
<evidence type="ECO:0000313" key="1">
    <source>
        <dbReference type="EMBL" id="CAF1118598.1"/>
    </source>
</evidence>
<evidence type="ECO:0000313" key="2">
    <source>
        <dbReference type="Proteomes" id="UP000663879"/>
    </source>
</evidence>
<sequence length="273" mass="31117">FCNENLEIKEKFLGFYSTEKTSGESLLGVVKKYLADSCLDFANIVGQCYDGASNIKGEYKGLAARVRLEAPTALYIHCYAHRLNLALLDSCDNIKEVHNTLGQGIDRIDKSCMANSIYLSIFSTSFLFYLDVLTELFGIINILSKQLHFIVVDKFERILIKITNLAIKLEIDLPEDPRIRKKPNRFLNGTEVYLQLSANEQFNKTYIEIIETLCSAIEERFDNSNIEPIIAFYSIITTLGDLNEDFVIKSLGSFINHVNEKKTLFRIEDLARI</sequence>
<proteinExistence type="predicted"/>
<reference evidence="1" key="1">
    <citation type="submission" date="2021-02" db="EMBL/GenBank/DDBJ databases">
        <authorList>
            <person name="Nowell W R."/>
        </authorList>
    </citation>
    <scope>NUCLEOTIDE SEQUENCE</scope>
    <source>
        <strain evidence="1">Ploen Becks lab</strain>
    </source>
</reference>